<protein>
    <recommendedName>
        <fullName evidence="1">non-specific serine/threonine protein kinase</fullName>
        <ecNumber evidence="1">2.7.11.1</ecNumber>
    </recommendedName>
</protein>
<evidence type="ECO:0000256" key="6">
    <source>
        <dbReference type="ARBA" id="ARBA00022840"/>
    </source>
</evidence>
<dbReference type="CDD" id="cd14014">
    <property type="entry name" value="STKc_PknB_like"/>
    <property type="match status" value="1"/>
</dbReference>
<feature type="compositionally biased region" description="Polar residues" evidence="8">
    <location>
        <begin position="629"/>
        <end position="640"/>
    </location>
</feature>
<keyword evidence="5" id="KW-0418">Kinase</keyword>
<feature type="region of interest" description="Disordered" evidence="8">
    <location>
        <begin position="629"/>
        <end position="660"/>
    </location>
</feature>
<evidence type="ECO:0000256" key="7">
    <source>
        <dbReference type="PROSITE-ProRule" id="PRU10141"/>
    </source>
</evidence>
<proteinExistence type="predicted"/>
<dbReference type="InterPro" id="IPR011009">
    <property type="entry name" value="Kinase-like_dom_sf"/>
</dbReference>
<dbReference type="PROSITE" id="PS00108">
    <property type="entry name" value="PROTEIN_KINASE_ST"/>
    <property type="match status" value="1"/>
</dbReference>
<feature type="binding site" evidence="7">
    <location>
        <position position="40"/>
    </location>
    <ligand>
        <name>ATP</name>
        <dbReference type="ChEBI" id="CHEBI:30616"/>
    </ligand>
</feature>
<accession>A0ABN4P2E6</accession>
<dbReference type="SMART" id="SM00220">
    <property type="entry name" value="S_TKc"/>
    <property type="match status" value="1"/>
</dbReference>
<evidence type="ECO:0000256" key="5">
    <source>
        <dbReference type="ARBA" id="ARBA00022777"/>
    </source>
</evidence>
<dbReference type="PANTHER" id="PTHR43289">
    <property type="entry name" value="MITOGEN-ACTIVATED PROTEIN KINASE KINASE KINASE 20-RELATED"/>
    <property type="match status" value="1"/>
</dbReference>
<evidence type="ECO:0000256" key="2">
    <source>
        <dbReference type="ARBA" id="ARBA00022527"/>
    </source>
</evidence>
<dbReference type="Gene3D" id="1.10.510.10">
    <property type="entry name" value="Transferase(Phosphotransferase) domain 1"/>
    <property type="match status" value="1"/>
</dbReference>
<keyword evidence="3" id="KW-0808">Transferase</keyword>
<evidence type="ECO:0000256" key="3">
    <source>
        <dbReference type="ARBA" id="ARBA00022679"/>
    </source>
</evidence>
<dbReference type="Gene3D" id="3.30.200.20">
    <property type="entry name" value="Phosphorylase Kinase, domain 1"/>
    <property type="match status" value="1"/>
</dbReference>
<evidence type="ECO:0000313" key="11">
    <source>
        <dbReference type="Proteomes" id="UP000076720"/>
    </source>
</evidence>
<keyword evidence="2" id="KW-0723">Serine/threonine-protein kinase</keyword>
<dbReference type="PROSITE" id="PS00107">
    <property type="entry name" value="PROTEIN_KINASE_ATP"/>
    <property type="match status" value="1"/>
</dbReference>
<dbReference type="PROSITE" id="PS50011">
    <property type="entry name" value="PROTEIN_KINASE_DOM"/>
    <property type="match status" value="1"/>
</dbReference>
<feature type="compositionally biased region" description="Gly residues" evidence="8">
    <location>
        <begin position="564"/>
        <end position="575"/>
    </location>
</feature>
<dbReference type="InterPro" id="IPR017441">
    <property type="entry name" value="Protein_kinase_ATP_BS"/>
</dbReference>
<dbReference type="EC" id="2.7.11.1" evidence="1"/>
<dbReference type="Pfam" id="PF00069">
    <property type="entry name" value="Pkinase"/>
    <property type="match status" value="1"/>
</dbReference>
<evidence type="ECO:0000256" key="1">
    <source>
        <dbReference type="ARBA" id="ARBA00012513"/>
    </source>
</evidence>
<organism evidence="10 11">
    <name type="scientific">Streptomyces ambofaciens</name>
    <dbReference type="NCBI Taxonomy" id="1889"/>
    <lineage>
        <taxon>Bacteria</taxon>
        <taxon>Bacillati</taxon>
        <taxon>Actinomycetota</taxon>
        <taxon>Actinomycetes</taxon>
        <taxon>Kitasatosporales</taxon>
        <taxon>Streptomycetaceae</taxon>
        <taxon>Streptomyces</taxon>
    </lineage>
</organism>
<dbReference type="Proteomes" id="UP000076720">
    <property type="component" value="Chromosome"/>
</dbReference>
<feature type="region of interest" description="Disordered" evidence="8">
    <location>
        <begin position="275"/>
        <end position="330"/>
    </location>
</feature>
<reference evidence="10 11" key="2">
    <citation type="journal article" date="2016" name="Genome Announc.">
        <title>Complete Genome Sequence of Streptomyces ambofaciens DSM 40697, a Paradigm for Genome Plasticity Studies.</title>
        <authorList>
            <person name="Thibessard A."/>
            <person name="Leblond P."/>
        </authorList>
    </citation>
    <scope>NUCLEOTIDE SEQUENCE [LARGE SCALE GENOMIC DNA]</scope>
    <source>
        <strain evidence="10 11">DSM 40697</strain>
    </source>
</reference>
<evidence type="ECO:0000256" key="8">
    <source>
        <dbReference type="SAM" id="MobiDB-lite"/>
    </source>
</evidence>
<evidence type="ECO:0000259" key="9">
    <source>
        <dbReference type="PROSITE" id="PS50011"/>
    </source>
</evidence>
<dbReference type="PANTHER" id="PTHR43289:SF6">
    <property type="entry name" value="SERINE_THREONINE-PROTEIN KINASE NEKL-3"/>
    <property type="match status" value="1"/>
</dbReference>
<dbReference type="InterPro" id="IPR000719">
    <property type="entry name" value="Prot_kinase_dom"/>
</dbReference>
<dbReference type="InterPro" id="IPR008271">
    <property type="entry name" value="Ser/Thr_kinase_AS"/>
</dbReference>
<reference evidence="11" key="1">
    <citation type="submission" date="2015-10" db="EMBL/GenBank/DDBJ databases">
        <title>Complete genome sequence of Streptomyces ambofaciens DSM 40697.</title>
        <authorList>
            <person name="Thibessard A."/>
            <person name="Leblond P."/>
        </authorList>
    </citation>
    <scope>NUCLEOTIDE SEQUENCE [LARGE SCALE GENOMIC DNA]</scope>
    <source>
        <strain evidence="11">DSM 40697</strain>
    </source>
</reference>
<dbReference type="EMBL" id="CP012949">
    <property type="protein sequence ID" value="ANB04192.1"/>
    <property type="molecule type" value="Genomic_DNA"/>
</dbReference>
<keyword evidence="11" id="KW-1185">Reference proteome</keyword>
<name>A0ABN4P2E6_STRAM</name>
<evidence type="ECO:0000313" key="10">
    <source>
        <dbReference type="EMBL" id="ANB04192.1"/>
    </source>
</evidence>
<keyword evidence="6 7" id="KW-0067">ATP-binding</keyword>
<evidence type="ECO:0000256" key="4">
    <source>
        <dbReference type="ARBA" id="ARBA00022741"/>
    </source>
</evidence>
<gene>
    <name evidence="10" type="ORF">SAM40697_0229</name>
</gene>
<dbReference type="SUPFAM" id="SSF56112">
    <property type="entry name" value="Protein kinase-like (PK-like)"/>
    <property type="match status" value="1"/>
</dbReference>
<feature type="compositionally biased region" description="Basic and acidic residues" evidence="8">
    <location>
        <begin position="275"/>
        <end position="289"/>
    </location>
</feature>
<feature type="region of interest" description="Disordered" evidence="8">
    <location>
        <begin position="515"/>
        <end position="580"/>
    </location>
</feature>
<sequence length="692" mass="74563">MERGARIADRYELEEPLGRGGMGEVWSGRDRVLHRGVAVKLLRRDEHAPAELIQRFEREAVAAAQINHPNIVALYDRGVSGDLWYLVMERVEGASLAHDMHEHGPLPLGRALEIASQVCAALVAAHDAGVVHYDIKPSNIMLTAGGSVKVVDFGIAGFTHAHTFTVAPTTLLSPVGTAQYGAPEQFLDQRGDERSDLYALGSLLFALLTGEPPFGDGGALSLIRRKLDEEARRVTDLRPDVPAAVANLLTELLWRDPQARPRSASDVHERLAGLRREAAVPAGERDGAEPKTSAVPEPTATRPLTAAPDKSDSGPDVTPAGSTDSGTTARRWVTGRTLPVLVATGLLAATLTTYYADAWGDDPSSPDPTPTFTPARYQRMPDLCGYLQRNDMRGREELPAGELLDDGNNNSRQANCGWASPDSRKFDTYQMIVSAQLYSSKEAATKALGRITLGRRSGDSPGTTKVLEEVGDHAVRSIMDESRRADGKFQLVGVFPAGEPDGDRLVLGGRQVARVEQHGTRRRRRAGAGHVPGSVRHRGAREPGEAGLGLTHRQPCHGEEGPVPGMGGGRRGPGVCGRAPARRRPWWRARVCARRGGEEARDVRVGEGGRRPAGVRSLSMIWARMPSTRSGAVSATQETRYSWPRTRPREPSPRARRTAAGVTLREVGDQAQVGTRGGVAGWLAKNDAIDSG</sequence>
<keyword evidence="4 7" id="KW-0547">Nucleotide-binding</keyword>
<feature type="domain" description="Protein kinase" evidence="9">
    <location>
        <begin position="11"/>
        <end position="271"/>
    </location>
</feature>